<keyword evidence="2" id="KW-1185">Reference proteome</keyword>
<dbReference type="AlphaFoldDB" id="A0A7K1XU98"/>
<sequence length="379" mass="43615">MNEAYIRRLIFAKRPHAKFVVVSHTDQFLTPEAEIGRGFYYVSLYDENIGSNVFTSSAGPVMISNSYLSSFAYNLALAVLYEFENDIQPTDQKVSALLKYNFKKYFAEQLFHKSNTIFSRAILLETLVYEQFRMIPVFERIKEDSAFSRTATEASNIMGQLVMFHEMGHYYIDHNPRFWQELTDQFGKTFIPVLEEFKPLLSPTLLEECHCDIAAFYLSLIAANVADPDRQSFLRFTAFGYSCYATMFTLARSAEKTFKGNQGLVDLVDFQSTEKTSSDAGFEVDADREMILRAQLMLRLCERQANEWQVDLYGMNGRFPLPEDILLKLLNYVNYIQDPNDPQERGMALLLAEAFHTHPQGMEFLYLRSKVFQNTGAGS</sequence>
<proteinExistence type="predicted"/>
<name>A0A7K1XU98_9SPHI</name>
<protein>
    <submittedName>
        <fullName evidence="1">Uncharacterized protein</fullName>
    </submittedName>
</protein>
<evidence type="ECO:0000313" key="1">
    <source>
        <dbReference type="EMBL" id="MXV14530.1"/>
    </source>
</evidence>
<gene>
    <name evidence="1" type="ORF">GS398_04405</name>
</gene>
<dbReference type="RefSeq" id="WP_160905496.1">
    <property type="nucleotide sequence ID" value="NZ_WVHS01000001.1"/>
</dbReference>
<organism evidence="1 2">
    <name type="scientific">Hufsiella ginkgonis</name>
    <dbReference type="NCBI Taxonomy" id="2695274"/>
    <lineage>
        <taxon>Bacteria</taxon>
        <taxon>Pseudomonadati</taxon>
        <taxon>Bacteroidota</taxon>
        <taxon>Sphingobacteriia</taxon>
        <taxon>Sphingobacteriales</taxon>
        <taxon>Sphingobacteriaceae</taxon>
        <taxon>Hufsiella</taxon>
    </lineage>
</organism>
<evidence type="ECO:0000313" key="2">
    <source>
        <dbReference type="Proteomes" id="UP000451233"/>
    </source>
</evidence>
<comment type="caution">
    <text evidence="1">The sequence shown here is derived from an EMBL/GenBank/DDBJ whole genome shotgun (WGS) entry which is preliminary data.</text>
</comment>
<reference evidence="1 2" key="1">
    <citation type="submission" date="2019-11" db="EMBL/GenBank/DDBJ databases">
        <title>Pedobacter sp. HMF7056 Genome sequencing and assembly.</title>
        <authorList>
            <person name="Kang H."/>
            <person name="Kim H."/>
            <person name="Joh K."/>
        </authorList>
    </citation>
    <scope>NUCLEOTIDE SEQUENCE [LARGE SCALE GENOMIC DNA]</scope>
    <source>
        <strain evidence="1 2">HMF7056</strain>
    </source>
</reference>
<dbReference type="EMBL" id="WVHS01000001">
    <property type="protein sequence ID" value="MXV14530.1"/>
    <property type="molecule type" value="Genomic_DNA"/>
</dbReference>
<accession>A0A7K1XU98</accession>
<dbReference type="Proteomes" id="UP000451233">
    <property type="component" value="Unassembled WGS sequence"/>
</dbReference>